<proteinExistence type="predicted"/>
<keyword evidence="2" id="KW-1185">Reference proteome</keyword>
<dbReference type="EMBL" id="JASZZX010000029">
    <property type="protein sequence ID" value="MDM3929053.1"/>
    <property type="molecule type" value="Genomic_DNA"/>
</dbReference>
<organism evidence="1 2">
    <name type="scientific">Mycobacterium intracellulare subsp. chimaera</name>
    <dbReference type="NCBI Taxonomy" id="222805"/>
    <lineage>
        <taxon>Bacteria</taxon>
        <taxon>Bacillati</taxon>
        <taxon>Actinomycetota</taxon>
        <taxon>Actinomycetes</taxon>
        <taxon>Mycobacteriales</taxon>
        <taxon>Mycobacteriaceae</taxon>
        <taxon>Mycobacterium</taxon>
        <taxon>Mycobacterium avium complex (MAC)</taxon>
    </lineage>
</organism>
<sequence length="72" mass="7677">QTGIGGKNDHVVDQSGLTTAEETALSAFFPPYNASLFRALLGPPGAAKARMLRPLDSAATRDEYSSHDEFIP</sequence>
<feature type="non-terminal residue" evidence="1">
    <location>
        <position position="1"/>
    </location>
</feature>
<reference evidence="2" key="1">
    <citation type="submission" date="2023-06" db="EMBL/GenBank/DDBJ databases">
        <title>Itaconate inhibition of nontuberculous mycobacteria.</title>
        <authorList>
            <person name="Spilker T."/>
        </authorList>
    </citation>
    <scope>NUCLEOTIDE SEQUENCE [LARGE SCALE GENOMIC DNA]</scope>
    <source>
        <strain evidence="2">FLAC1071</strain>
    </source>
</reference>
<evidence type="ECO:0000313" key="2">
    <source>
        <dbReference type="Proteomes" id="UP001529272"/>
    </source>
</evidence>
<reference evidence="1 2" key="2">
    <citation type="submission" date="2023-06" db="EMBL/GenBank/DDBJ databases">
        <title>Itaconate inhibition of nontuberculous mycobacteria.</title>
        <authorList>
            <person name="Breen P."/>
            <person name="Zimbric M."/>
            <person name="Caverly L."/>
        </authorList>
    </citation>
    <scope>NUCLEOTIDE SEQUENCE [LARGE SCALE GENOMIC DNA]</scope>
    <source>
        <strain evidence="1 2">FLAC1071</strain>
    </source>
</reference>
<accession>A0ABT7P719</accession>
<name>A0ABT7P719_MYCIT</name>
<comment type="caution">
    <text evidence="1">The sequence shown here is derived from an EMBL/GenBank/DDBJ whole genome shotgun (WGS) entry which is preliminary data.</text>
</comment>
<protein>
    <submittedName>
        <fullName evidence="1">Uncharacterized protein</fullName>
    </submittedName>
</protein>
<dbReference type="Proteomes" id="UP001529272">
    <property type="component" value="Unassembled WGS sequence"/>
</dbReference>
<evidence type="ECO:0000313" key="1">
    <source>
        <dbReference type="EMBL" id="MDM3929053.1"/>
    </source>
</evidence>
<gene>
    <name evidence="1" type="ORF">QRB35_24010</name>
</gene>
<dbReference type="RefSeq" id="WP_289115351.1">
    <property type="nucleotide sequence ID" value="NZ_JASZZX010000029.1"/>
</dbReference>